<dbReference type="PRINTS" id="PR00420">
    <property type="entry name" value="RNGMNOXGNASE"/>
</dbReference>
<feature type="transmembrane region" description="Helical" evidence="9">
    <location>
        <begin position="425"/>
        <end position="445"/>
    </location>
</feature>
<dbReference type="InterPro" id="IPR036188">
    <property type="entry name" value="FAD/NAD-bd_sf"/>
</dbReference>
<sequence length="624" mass="70578">MAPFRVIIVGGSIAGLALANMLEQYEIDYVLLEKYPTIAPQVGAGFAIQPNGARILQQLGCYKPLEAANEPVNSLSNVSFDGSLRMYEPEFGRWQEESHGSKMRFMDRRKVIETLFENLRDKSKILTSREVIKLFSHSDGVEIETGMVLSSMDILSLAQMEFIVGFDERFNEWQLKTLVEIFSRKMMVSFTCEYRAIFGISKAPEGIVPDQAFKWFGEGRNYLCAPGPNGTLYWIFDMKNEDKTQGKSIPRYTENDIEEAVKLYRGDVIKDGVTFGDLFDNRIRASMVPVEEGILKTCFYKRIVLLGDSWHKVNALGGLGGNTAIQSAATLANELKDAIIDEEPPSEALVEHSHQLQKMEALETPVTKFIQLKLAKYLSPEIMANATCQWYAWAPRLKHLPLSPQSNFLPFADEIKMKPKRRSKIITLLFALFLIIVVFLLYPHLQQKEAIVTYEAKKSLFTRLTGLDKDRSLQLHYNLSITIITAIISIESYRMSLGLSLLGSALPFGIASIFVGWEFVAPAYFALFVFHTGTKSYYYPCPRSIDLAAAQAFVFAYLVNYIPPIVCTFACSTFPSLLWSISHATLPLAIRPLAKWHCASLHWQYSRTGYSMGRSRHEVHNSLF</sequence>
<evidence type="ECO:0000256" key="5">
    <source>
        <dbReference type="ARBA" id="ARBA00022827"/>
    </source>
</evidence>
<accession>A0AAD6DRX4</accession>
<feature type="chain" id="PRO_5042140195" description="FAD-binding domain-containing protein" evidence="10">
    <location>
        <begin position="20"/>
        <end position="624"/>
    </location>
</feature>
<keyword evidence="8 9" id="KW-0472">Membrane</keyword>
<dbReference type="Pfam" id="PF01494">
    <property type="entry name" value="FAD_binding_3"/>
    <property type="match status" value="2"/>
</dbReference>
<evidence type="ECO:0000256" key="8">
    <source>
        <dbReference type="ARBA" id="ARBA00023136"/>
    </source>
</evidence>
<organism evidence="12 13">
    <name type="scientific">Penicillium hetheringtonii</name>
    <dbReference type="NCBI Taxonomy" id="911720"/>
    <lineage>
        <taxon>Eukaryota</taxon>
        <taxon>Fungi</taxon>
        <taxon>Dikarya</taxon>
        <taxon>Ascomycota</taxon>
        <taxon>Pezizomycotina</taxon>
        <taxon>Eurotiomycetes</taxon>
        <taxon>Eurotiomycetidae</taxon>
        <taxon>Eurotiales</taxon>
        <taxon>Aspergillaceae</taxon>
        <taxon>Penicillium</taxon>
    </lineage>
</organism>
<dbReference type="Gene3D" id="3.50.50.60">
    <property type="entry name" value="FAD/NAD(P)-binding domain"/>
    <property type="match status" value="2"/>
</dbReference>
<dbReference type="SUPFAM" id="SSF51905">
    <property type="entry name" value="FAD/NAD(P)-binding domain"/>
    <property type="match status" value="1"/>
</dbReference>
<dbReference type="PANTHER" id="PTHR47356:SF2">
    <property type="entry name" value="FAD-BINDING DOMAIN-CONTAINING PROTEIN-RELATED"/>
    <property type="match status" value="1"/>
</dbReference>
<dbReference type="EMBL" id="JAQJAC010000003">
    <property type="protein sequence ID" value="KAJ5591276.1"/>
    <property type="molecule type" value="Genomic_DNA"/>
</dbReference>
<dbReference type="GO" id="GO:0004497">
    <property type="term" value="F:monooxygenase activity"/>
    <property type="evidence" value="ECO:0007669"/>
    <property type="project" value="InterPro"/>
</dbReference>
<keyword evidence="10" id="KW-0732">Signal</keyword>
<dbReference type="Proteomes" id="UP001216150">
    <property type="component" value="Unassembled WGS sequence"/>
</dbReference>
<feature type="domain" description="FAD-binding" evidence="11">
    <location>
        <begin position="5"/>
        <end position="73"/>
    </location>
</feature>
<comment type="subcellular location">
    <subcellularLocation>
        <location evidence="1">Membrane</location>
    </subcellularLocation>
</comment>
<reference evidence="12 13" key="1">
    <citation type="journal article" date="2023" name="IMA Fungus">
        <title>Comparative genomic study of the Penicillium genus elucidates a diverse pangenome and 15 lateral gene transfer events.</title>
        <authorList>
            <person name="Petersen C."/>
            <person name="Sorensen T."/>
            <person name="Nielsen M.R."/>
            <person name="Sondergaard T.E."/>
            <person name="Sorensen J.L."/>
            <person name="Fitzpatrick D.A."/>
            <person name="Frisvad J.C."/>
            <person name="Nielsen K.L."/>
        </authorList>
    </citation>
    <scope>NUCLEOTIDE SEQUENCE [LARGE SCALE GENOMIC DNA]</scope>
    <source>
        <strain evidence="12 13">IBT 29057</strain>
    </source>
</reference>
<keyword evidence="13" id="KW-1185">Reference proteome</keyword>
<evidence type="ECO:0000313" key="12">
    <source>
        <dbReference type="EMBL" id="KAJ5591276.1"/>
    </source>
</evidence>
<keyword evidence="4 9" id="KW-0812">Transmembrane</keyword>
<feature type="signal peptide" evidence="10">
    <location>
        <begin position="1"/>
        <end position="19"/>
    </location>
</feature>
<evidence type="ECO:0000256" key="2">
    <source>
        <dbReference type="ARBA" id="ARBA00007992"/>
    </source>
</evidence>
<dbReference type="GO" id="GO:0071949">
    <property type="term" value="F:FAD binding"/>
    <property type="evidence" value="ECO:0007669"/>
    <property type="project" value="InterPro"/>
</dbReference>
<feature type="domain" description="FAD-binding" evidence="11">
    <location>
        <begin position="284"/>
        <end position="339"/>
    </location>
</feature>
<evidence type="ECO:0000256" key="10">
    <source>
        <dbReference type="SAM" id="SignalP"/>
    </source>
</evidence>
<dbReference type="GO" id="GO:0016020">
    <property type="term" value="C:membrane"/>
    <property type="evidence" value="ECO:0007669"/>
    <property type="project" value="UniProtKB-SubCell"/>
</dbReference>
<keyword evidence="5" id="KW-0274">FAD</keyword>
<protein>
    <recommendedName>
        <fullName evidence="11">FAD-binding domain-containing protein</fullName>
    </recommendedName>
</protein>
<feature type="transmembrane region" description="Helical" evidence="9">
    <location>
        <begin position="475"/>
        <end position="493"/>
    </location>
</feature>
<evidence type="ECO:0000256" key="4">
    <source>
        <dbReference type="ARBA" id="ARBA00022692"/>
    </source>
</evidence>
<evidence type="ECO:0000256" key="9">
    <source>
        <dbReference type="SAM" id="Phobius"/>
    </source>
</evidence>
<proteinExistence type="inferred from homology"/>
<evidence type="ECO:0000256" key="7">
    <source>
        <dbReference type="ARBA" id="ARBA00023002"/>
    </source>
</evidence>
<dbReference type="InterPro" id="IPR050562">
    <property type="entry name" value="FAD_mOase_fung"/>
</dbReference>
<comment type="caution">
    <text evidence="12">The sequence shown here is derived from an EMBL/GenBank/DDBJ whole genome shotgun (WGS) entry which is preliminary data.</text>
</comment>
<evidence type="ECO:0000313" key="13">
    <source>
        <dbReference type="Proteomes" id="UP001216150"/>
    </source>
</evidence>
<evidence type="ECO:0000256" key="3">
    <source>
        <dbReference type="ARBA" id="ARBA00022630"/>
    </source>
</evidence>
<feature type="transmembrane region" description="Helical" evidence="9">
    <location>
        <begin position="561"/>
        <end position="581"/>
    </location>
</feature>
<keyword evidence="6 9" id="KW-1133">Transmembrane helix</keyword>
<evidence type="ECO:0000256" key="1">
    <source>
        <dbReference type="ARBA" id="ARBA00004370"/>
    </source>
</evidence>
<keyword evidence="3" id="KW-0285">Flavoprotein</keyword>
<comment type="similarity">
    <text evidence="2">Belongs to the paxM FAD-dependent monooxygenase family.</text>
</comment>
<feature type="transmembrane region" description="Helical" evidence="9">
    <location>
        <begin position="505"/>
        <end position="530"/>
    </location>
</feature>
<name>A0AAD6DRX4_9EURO</name>
<evidence type="ECO:0000256" key="6">
    <source>
        <dbReference type="ARBA" id="ARBA00022989"/>
    </source>
</evidence>
<dbReference type="PANTHER" id="PTHR47356">
    <property type="entry name" value="FAD-DEPENDENT MONOOXYGENASE ASQG-RELATED"/>
    <property type="match status" value="1"/>
</dbReference>
<dbReference type="AlphaFoldDB" id="A0AAD6DRX4"/>
<keyword evidence="7" id="KW-0560">Oxidoreductase</keyword>
<gene>
    <name evidence="12" type="ORF">N7450_005248</name>
</gene>
<dbReference type="InterPro" id="IPR002938">
    <property type="entry name" value="FAD-bd"/>
</dbReference>
<evidence type="ECO:0000259" key="11">
    <source>
        <dbReference type="Pfam" id="PF01494"/>
    </source>
</evidence>